<sequence length="442" mass="52136">MKKVFLTYNNTRLTNPLVQQRLKDITDFYHFPVTGWVFDATDNLDLKLNELADQGVDFVVVSALGNFLRLHSIDDAVINDCLTNNAPLAGHLLDRKNYYCIDPQFFGLNLKIWNQVGRPKFQPSPKRSTFTSVGVIRSEENIHDDYTPLWIKPGQEQEYTLDFLDFGTRVLYKFLEHGHQLININQDIRARKHYLYPDYNEQELIDLFTNWTRPEKEIPLQHFYDNIQYHFNNYDRTVYVLNSEDVIATPPIKIDHYSGVCGGLKAVGILNNQGFHENTRVSLFDISPPAVDYQQYLANEWNGDFNNYLTVFEKFKKQHPSLQYAWRSWNTWEVEIERFLKSARLDRSTFQQTWQQYQKLTIDYACINLLDVDQVTEYFGNFNTGKPTDYYVWVSNSFYMEHTIARYGTAWLKEKSNTFKSVLRRLPGRVRVEDELGLNRVK</sequence>
<name>A0A6J7WK42_9CAUD</name>
<accession>A0A6J7WK42</accession>
<evidence type="ECO:0000313" key="1">
    <source>
        <dbReference type="EMBL" id="CAB5214533.1"/>
    </source>
</evidence>
<proteinExistence type="predicted"/>
<protein>
    <submittedName>
        <fullName evidence="1">Uncharacterized protein</fullName>
    </submittedName>
</protein>
<organism evidence="1">
    <name type="scientific">uncultured Caudovirales phage</name>
    <dbReference type="NCBI Taxonomy" id="2100421"/>
    <lineage>
        <taxon>Viruses</taxon>
        <taxon>Duplodnaviria</taxon>
        <taxon>Heunggongvirae</taxon>
        <taxon>Uroviricota</taxon>
        <taxon>Caudoviricetes</taxon>
        <taxon>Peduoviridae</taxon>
        <taxon>Maltschvirus</taxon>
        <taxon>Maltschvirus maltsch</taxon>
    </lineage>
</organism>
<reference evidence="1" key="1">
    <citation type="submission" date="2020-05" db="EMBL/GenBank/DDBJ databases">
        <authorList>
            <person name="Chiriac C."/>
            <person name="Salcher M."/>
            <person name="Ghai R."/>
            <person name="Kavagutti S V."/>
        </authorList>
    </citation>
    <scope>NUCLEOTIDE SEQUENCE</scope>
</reference>
<gene>
    <name evidence="1" type="ORF">UFOVP190_152</name>
</gene>
<dbReference type="EMBL" id="LR798243">
    <property type="protein sequence ID" value="CAB5214533.1"/>
    <property type="molecule type" value="Genomic_DNA"/>
</dbReference>